<sequence>MFCLLLVRTFTSACSSWVMRTFYPSQVSFVRNLAMSRRLCGGSGEVLHVRQICKLFGAHLCS</sequence>
<keyword evidence="3" id="KW-1185">Reference proteome</keyword>
<gene>
    <name evidence="2" type="ORF">KC19_3G251700</name>
</gene>
<evidence type="ECO:0000313" key="2">
    <source>
        <dbReference type="EMBL" id="KAG0585023.1"/>
    </source>
</evidence>
<feature type="chain" id="PRO_5035946983" description="Secreted protein" evidence="1">
    <location>
        <begin position="17"/>
        <end position="62"/>
    </location>
</feature>
<protein>
    <recommendedName>
        <fullName evidence="4">Secreted protein</fullName>
    </recommendedName>
</protein>
<comment type="caution">
    <text evidence="2">The sequence shown here is derived from an EMBL/GenBank/DDBJ whole genome shotgun (WGS) entry which is preliminary data.</text>
</comment>
<name>A0A8T0IRK4_CERPU</name>
<organism evidence="2 3">
    <name type="scientific">Ceratodon purpureus</name>
    <name type="common">Fire moss</name>
    <name type="synonym">Dicranum purpureum</name>
    <dbReference type="NCBI Taxonomy" id="3225"/>
    <lineage>
        <taxon>Eukaryota</taxon>
        <taxon>Viridiplantae</taxon>
        <taxon>Streptophyta</taxon>
        <taxon>Embryophyta</taxon>
        <taxon>Bryophyta</taxon>
        <taxon>Bryophytina</taxon>
        <taxon>Bryopsida</taxon>
        <taxon>Dicranidae</taxon>
        <taxon>Pseudoditrichales</taxon>
        <taxon>Ditrichaceae</taxon>
        <taxon>Ceratodon</taxon>
    </lineage>
</organism>
<dbReference type="Proteomes" id="UP000822688">
    <property type="component" value="Chromosome 3"/>
</dbReference>
<feature type="signal peptide" evidence="1">
    <location>
        <begin position="1"/>
        <end position="16"/>
    </location>
</feature>
<accession>A0A8T0IRK4</accession>
<reference evidence="2" key="1">
    <citation type="submission" date="2020-06" db="EMBL/GenBank/DDBJ databases">
        <title>WGS assembly of Ceratodon purpureus strain R40.</title>
        <authorList>
            <person name="Carey S.B."/>
            <person name="Jenkins J."/>
            <person name="Shu S."/>
            <person name="Lovell J.T."/>
            <person name="Sreedasyam A."/>
            <person name="Maumus F."/>
            <person name="Tiley G.P."/>
            <person name="Fernandez-Pozo N."/>
            <person name="Barry K."/>
            <person name="Chen C."/>
            <person name="Wang M."/>
            <person name="Lipzen A."/>
            <person name="Daum C."/>
            <person name="Saski C.A."/>
            <person name="Payton A.C."/>
            <person name="Mcbreen J.C."/>
            <person name="Conrad R.E."/>
            <person name="Kollar L.M."/>
            <person name="Olsson S."/>
            <person name="Huttunen S."/>
            <person name="Landis J.B."/>
            <person name="Wickett N.J."/>
            <person name="Johnson M.G."/>
            <person name="Rensing S.A."/>
            <person name="Grimwood J."/>
            <person name="Schmutz J."/>
            <person name="Mcdaniel S.F."/>
        </authorList>
    </citation>
    <scope>NUCLEOTIDE SEQUENCE</scope>
    <source>
        <strain evidence="2">R40</strain>
    </source>
</reference>
<evidence type="ECO:0008006" key="4">
    <source>
        <dbReference type="Google" id="ProtNLM"/>
    </source>
</evidence>
<keyword evidence="1" id="KW-0732">Signal</keyword>
<dbReference type="EMBL" id="CM026423">
    <property type="protein sequence ID" value="KAG0585023.1"/>
    <property type="molecule type" value="Genomic_DNA"/>
</dbReference>
<dbReference type="AlphaFoldDB" id="A0A8T0IRK4"/>
<proteinExistence type="predicted"/>
<evidence type="ECO:0000256" key="1">
    <source>
        <dbReference type="SAM" id="SignalP"/>
    </source>
</evidence>
<evidence type="ECO:0000313" key="3">
    <source>
        <dbReference type="Proteomes" id="UP000822688"/>
    </source>
</evidence>